<protein>
    <submittedName>
        <fullName evidence="1">Uncharacterized protein</fullName>
    </submittedName>
</protein>
<dbReference type="Proteomes" id="UP000483078">
    <property type="component" value="Unassembled WGS sequence"/>
</dbReference>
<organism evidence="1 2">
    <name type="scientific">Sediminimonas qiaohouensis</name>
    <dbReference type="NCBI Taxonomy" id="552061"/>
    <lineage>
        <taxon>Bacteria</taxon>
        <taxon>Pseudomonadati</taxon>
        <taxon>Pseudomonadota</taxon>
        <taxon>Alphaproteobacteria</taxon>
        <taxon>Rhodobacterales</taxon>
        <taxon>Roseobacteraceae</taxon>
        <taxon>Sediminimonas</taxon>
    </lineage>
</organism>
<gene>
    <name evidence="1" type="ORF">FH759_02065</name>
</gene>
<evidence type="ECO:0000313" key="2">
    <source>
        <dbReference type="Proteomes" id="UP000483078"/>
    </source>
</evidence>
<proteinExistence type="predicted"/>
<reference evidence="1 2" key="1">
    <citation type="submission" date="2019-06" db="EMBL/GenBank/DDBJ databases">
        <title>Enrichment of Autotrophic Halophilic Microorganisms from Red Sea Brine Pool Using Microbial Electrosynthesis System.</title>
        <authorList>
            <person name="Alqahtani M.F."/>
            <person name="Bajracharya S."/>
            <person name="Katuri K.P."/>
            <person name="Ali M."/>
            <person name="Saikaly P.E."/>
        </authorList>
    </citation>
    <scope>NUCLEOTIDE SEQUENCE [LARGE SCALE GENOMIC DNA]</scope>
    <source>
        <strain evidence="1">MES6</strain>
    </source>
</reference>
<accession>A0A7C9H9J3</accession>
<dbReference type="AlphaFoldDB" id="A0A7C9H9J3"/>
<dbReference type="RefSeq" id="WP_273247952.1">
    <property type="nucleotide sequence ID" value="NZ_VENJ01000002.1"/>
</dbReference>
<sequence length="266" mass="29140">MSQATTCIVACLAYGAEPELSFPEIVSAFGDVLDAHSMQQRAISFDADDIALIDLDMMRIALGWYRPETADQSWYLAIAVGPSPHSHRPTIPRRFSERLAQSVIDRINAELPFDAVLWSDTTPPLDVDKMDQILDALGGVASMPSDPRSSGAQEVRSVMAGAKESARMAGGSPEDYIHVGEVQDTTPHHDAEEPGEDKKTARRLFAEVYVEEPEGCSLQMYLTVYTLGTTLLLMTPPVGAAMLAYTVLRDLQSEAPKPLRFWKKAA</sequence>
<dbReference type="EMBL" id="VENJ01000002">
    <property type="protein sequence ID" value="MTJ03469.1"/>
    <property type="molecule type" value="Genomic_DNA"/>
</dbReference>
<name>A0A7C9H9J3_9RHOB</name>
<evidence type="ECO:0000313" key="1">
    <source>
        <dbReference type="EMBL" id="MTJ03469.1"/>
    </source>
</evidence>
<comment type="caution">
    <text evidence="1">The sequence shown here is derived from an EMBL/GenBank/DDBJ whole genome shotgun (WGS) entry which is preliminary data.</text>
</comment>